<dbReference type="Proteomes" id="UP001167831">
    <property type="component" value="Unassembled WGS sequence"/>
</dbReference>
<feature type="chain" id="PRO_5043790315" evidence="2">
    <location>
        <begin position="20"/>
        <end position="244"/>
    </location>
</feature>
<dbReference type="AlphaFoldDB" id="A0AAW7JPX4"/>
<organism evidence="4 6">
    <name type="scientific">Leyella lascolaii</name>
    <dbReference type="NCBI Taxonomy" id="1776379"/>
    <lineage>
        <taxon>Bacteria</taxon>
        <taxon>Pseudomonadati</taxon>
        <taxon>Bacteroidota</taxon>
        <taxon>Bacteroidia</taxon>
        <taxon>Bacteroidales</taxon>
        <taxon>Prevotellaceae</taxon>
        <taxon>Leyella</taxon>
    </lineage>
</organism>
<reference evidence="4" key="2">
    <citation type="submission" date="2023-08" db="EMBL/GenBank/DDBJ databases">
        <title>Identification and characterization of horizontal gene transfer across gut microbiota members of farm animals based on homology search.</title>
        <authorList>
            <person name="Schwarzerova J."/>
            <person name="Nykrynova M."/>
            <person name="Jureckova K."/>
            <person name="Cejkova D."/>
            <person name="Rychlik I."/>
        </authorList>
    </citation>
    <scope>NUCLEOTIDE SEQUENCE</scope>
    <source>
        <strain evidence="4">ET15</strain>
        <strain evidence="3">ET37</strain>
    </source>
</reference>
<dbReference type="EMBL" id="JAUEIF010000012">
    <property type="protein sequence ID" value="MDN0026091.1"/>
    <property type="molecule type" value="Genomic_DNA"/>
</dbReference>
<protein>
    <submittedName>
        <fullName evidence="4">Uncharacterized protein</fullName>
    </submittedName>
</protein>
<evidence type="ECO:0000313" key="6">
    <source>
        <dbReference type="Proteomes" id="UP001168478"/>
    </source>
</evidence>
<dbReference type="Proteomes" id="UP001168478">
    <property type="component" value="Unassembled WGS sequence"/>
</dbReference>
<gene>
    <name evidence="3" type="ORF">QVN81_12085</name>
    <name evidence="4" type="ORF">QVN84_11260</name>
</gene>
<dbReference type="RefSeq" id="WP_289826205.1">
    <property type="nucleotide sequence ID" value="NZ_JAUEIE010000018.1"/>
</dbReference>
<evidence type="ECO:0000256" key="2">
    <source>
        <dbReference type="SAM" id="SignalP"/>
    </source>
</evidence>
<feature type="region of interest" description="Disordered" evidence="1">
    <location>
        <begin position="224"/>
        <end position="244"/>
    </location>
</feature>
<evidence type="ECO:0000313" key="5">
    <source>
        <dbReference type="Proteomes" id="UP001167831"/>
    </source>
</evidence>
<keyword evidence="5" id="KW-1185">Reference proteome</keyword>
<sequence>MRRFLIFAVMALGVLATHAIPFDEARREALFLTDKMAYELNVNEVQYEALYEINLDYLMSLSSSRDVKGTHLNRRNYDINCVLTPMQYSKFYKADYFYTPAKWDAGVVLKVYTRYPDHSKMYRKTPYSYSVYRGSHSWANNGNKSWYKGKDFKSDKAVRSFGNRTLFPKSGSHATPKGHGTRSGHTTGIGQGVSVGSGVTIGNGAKPAKSNGIGNGVTIGNGAGTGSGTGIGQGVVTVKGNKKK</sequence>
<dbReference type="Gene3D" id="2.160.10.10">
    <property type="entry name" value="Hexapeptide repeat proteins"/>
    <property type="match status" value="1"/>
</dbReference>
<evidence type="ECO:0000256" key="1">
    <source>
        <dbReference type="SAM" id="MobiDB-lite"/>
    </source>
</evidence>
<reference evidence="4" key="1">
    <citation type="submission" date="2023-06" db="EMBL/GenBank/DDBJ databases">
        <authorList>
            <person name="Zeman M."/>
            <person name="Kubasova T."/>
            <person name="Jahodarova E."/>
            <person name="Nykrynova M."/>
            <person name="Rychlik I."/>
        </authorList>
    </citation>
    <scope>NUCLEOTIDE SEQUENCE</scope>
    <source>
        <strain evidence="4">ET15</strain>
        <strain evidence="3">ET37</strain>
    </source>
</reference>
<keyword evidence="2" id="KW-0732">Signal</keyword>
<feature type="signal peptide" evidence="2">
    <location>
        <begin position="1"/>
        <end position="19"/>
    </location>
</feature>
<feature type="region of interest" description="Disordered" evidence="1">
    <location>
        <begin position="163"/>
        <end position="195"/>
    </location>
</feature>
<evidence type="ECO:0000313" key="4">
    <source>
        <dbReference type="EMBL" id="MDN0026091.1"/>
    </source>
</evidence>
<proteinExistence type="predicted"/>
<dbReference type="EMBL" id="JAUEIE010000018">
    <property type="protein sequence ID" value="MDN0023746.1"/>
    <property type="molecule type" value="Genomic_DNA"/>
</dbReference>
<name>A0AAW7JPX4_9BACT</name>
<comment type="caution">
    <text evidence="4">The sequence shown here is derived from an EMBL/GenBank/DDBJ whole genome shotgun (WGS) entry which is preliminary data.</text>
</comment>
<dbReference type="SUPFAM" id="SSF51161">
    <property type="entry name" value="Trimeric LpxA-like enzymes"/>
    <property type="match status" value="1"/>
</dbReference>
<accession>A0AAW7JPX4</accession>
<evidence type="ECO:0000313" key="3">
    <source>
        <dbReference type="EMBL" id="MDN0023746.1"/>
    </source>
</evidence>
<feature type="compositionally biased region" description="Gly residues" evidence="1">
    <location>
        <begin position="224"/>
        <end position="233"/>
    </location>
</feature>
<dbReference type="InterPro" id="IPR011004">
    <property type="entry name" value="Trimer_LpxA-like_sf"/>
</dbReference>
<feature type="compositionally biased region" description="Low complexity" evidence="1">
    <location>
        <begin position="234"/>
        <end position="244"/>
    </location>
</feature>